<dbReference type="PRINTS" id="PR00133">
    <property type="entry name" value="GLHYDRLASE3"/>
</dbReference>
<evidence type="ECO:0000256" key="4">
    <source>
        <dbReference type="RuleBase" id="RU361161"/>
    </source>
</evidence>
<keyword evidence="4" id="KW-0326">Glycosidase</keyword>
<dbReference type="InterPro" id="IPR026891">
    <property type="entry name" value="Fn3-like"/>
</dbReference>
<dbReference type="InterPro" id="IPR002772">
    <property type="entry name" value="Glyco_hydro_3_C"/>
</dbReference>
<dbReference type="InterPro" id="IPR036962">
    <property type="entry name" value="Glyco_hydro_3_N_sf"/>
</dbReference>
<feature type="region of interest" description="Disordered" evidence="5">
    <location>
        <begin position="1"/>
        <end position="26"/>
    </location>
</feature>
<dbReference type="PANTHER" id="PTHR42715">
    <property type="entry name" value="BETA-GLUCOSIDASE"/>
    <property type="match status" value="1"/>
</dbReference>
<feature type="domain" description="Fibronectin type III-like" evidence="6">
    <location>
        <begin position="777"/>
        <end position="847"/>
    </location>
</feature>
<dbReference type="InterPro" id="IPR050288">
    <property type="entry name" value="Cellulose_deg_GH3"/>
</dbReference>
<dbReference type="PANTHER" id="PTHR42715:SF10">
    <property type="entry name" value="BETA-GLUCOSIDASE"/>
    <property type="match status" value="1"/>
</dbReference>
<evidence type="ECO:0000259" key="6">
    <source>
        <dbReference type="SMART" id="SM01217"/>
    </source>
</evidence>
<gene>
    <name evidence="7" type="ORF">ATJ78_1010</name>
</gene>
<dbReference type="SMART" id="SM01217">
    <property type="entry name" value="Fn3_like"/>
    <property type="match status" value="1"/>
</dbReference>
<dbReference type="PROSITE" id="PS00775">
    <property type="entry name" value="GLYCOSYL_HYDROL_F3"/>
    <property type="match status" value="1"/>
</dbReference>
<dbReference type="Gene3D" id="2.60.40.10">
    <property type="entry name" value="Immunoglobulins"/>
    <property type="match status" value="1"/>
</dbReference>
<dbReference type="Proteomes" id="UP000221369">
    <property type="component" value="Unassembled WGS sequence"/>
</dbReference>
<dbReference type="InterPro" id="IPR017853">
    <property type="entry name" value="GH"/>
</dbReference>
<dbReference type="InterPro" id="IPR036881">
    <property type="entry name" value="Glyco_hydro_3_C_sf"/>
</dbReference>
<reference evidence="7 8" key="1">
    <citation type="submission" date="2017-10" db="EMBL/GenBank/DDBJ databases">
        <title>Sequencing the genomes of 1000 actinobacteria strains.</title>
        <authorList>
            <person name="Klenk H.-P."/>
        </authorList>
    </citation>
    <scope>NUCLEOTIDE SEQUENCE [LARGE SCALE GENOMIC DNA]</scope>
    <source>
        <strain evidence="7 8">DSM 21798</strain>
    </source>
</reference>
<dbReference type="InterPro" id="IPR001764">
    <property type="entry name" value="Glyco_hydro_3_N"/>
</dbReference>
<dbReference type="AlphaFoldDB" id="A0A2A9DVZ9"/>
<dbReference type="Gene3D" id="2.60.120.260">
    <property type="entry name" value="Galactose-binding domain-like"/>
    <property type="match status" value="1"/>
</dbReference>
<dbReference type="SUPFAM" id="SSF52279">
    <property type="entry name" value="Beta-D-glucan exohydrolase, C-terminal domain"/>
    <property type="match status" value="1"/>
</dbReference>
<dbReference type="Gene3D" id="3.20.20.300">
    <property type="entry name" value="Glycoside hydrolase, family 3, N-terminal domain"/>
    <property type="match status" value="1"/>
</dbReference>
<dbReference type="Pfam" id="PF01915">
    <property type="entry name" value="Glyco_hydro_3_C"/>
    <property type="match status" value="1"/>
</dbReference>
<evidence type="ECO:0000256" key="3">
    <source>
        <dbReference type="ARBA" id="ARBA00023277"/>
    </source>
</evidence>
<evidence type="ECO:0000256" key="1">
    <source>
        <dbReference type="ARBA" id="ARBA00005336"/>
    </source>
</evidence>
<evidence type="ECO:0000313" key="8">
    <source>
        <dbReference type="Proteomes" id="UP000221369"/>
    </source>
</evidence>
<organism evidence="7 8">
    <name type="scientific">Paramicrobacterium agarici</name>
    <dbReference type="NCBI Taxonomy" id="630514"/>
    <lineage>
        <taxon>Bacteria</taxon>
        <taxon>Bacillati</taxon>
        <taxon>Actinomycetota</taxon>
        <taxon>Actinomycetes</taxon>
        <taxon>Micrococcales</taxon>
        <taxon>Microbacteriaceae</taxon>
        <taxon>Paramicrobacterium</taxon>
    </lineage>
</organism>
<dbReference type="Pfam" id="PF00933">
    <property type="entry name" value="Glyco_hydro_3"/>
    <property type="match status" value="1"/>
</dbReference>
<comment type="caution">
    <text evidence="7">The sequence shown here is derived from an EMBL/GenBank/DDBJ whole genome shotgun (WGS) entry which is preliminary data.</text>
</comment>
<dbReference type="EMBL" id="PDJE01000001">
    <property type="protein sequence ID" value="PFG30089.1"/>
    <property type="molecule type" value="Genomic_DNA"/>
</dbReference>
<keyword evidence="2 4" id="KW-0378">Hydrolase</keyword>
<keyword evidence="3" id="KW-0119">Carbohydrate metabolism</keyword>
<keyword evidence="8" id="KW-1185">Reference proteome</keyword>
<evidence type="ECO:0000313" key="7">
    <source>
        <dbReference type="EMBL" id="PFG30089.1"/>
    </source>
</evidence>
<comment type="similarity">
    <text evidence="1 4">Belongs to the glycosyl hydrolase 3 family.</text>
</comment>
<dbReference type="SUPFAM" id="SSF51445">
    <property type="entry name" value="(Trans)glycosidases"/>
    <property type="match status" value="1"/>
</dbReference>
<evidence type="ECO:0000256" key="5">
    <source>
        <dbReference type="SAM" id="MobiDB-lite"/>
    </source>
</evidence>
<dbReference type="InterPro" id="IPR019800">
    <property type="entry name" value="Glyco_hydro_3_AS"/>
</dbReference>
<name>A0A2A9DVZ9_9MICO</name>
<proteinExistence type="inferred from homology"/>
<accession>A0A2A9DVZ9</accession>
<feature type="compositionally biased region" description="Polar residues" evidence="5">
    <location>
        <begin position="1"/>
        <end position="22"/>
    </location>
</feature>
<dbReference type="InterPro" id="IPR013783">
    <property type="entry name" value="Ig-like_fold"/>
</dbReference>
<protein>
    <submittedName>
        <fullName evidence="7">Beta-glucosidase</fullName>
    </submittedName>
</protein>
<dbReference type="GO" id="GO:0005975">
    <property type="term" value="P:carbohydrate metabolic process"/>
    <property type="evidence" value="ECO:0007669"/>
    <property type="project" value="InterPro"/>
</dbReference>
<dbReference type="Pfam" id="PF14310">
    <property type="entry name" value="Fn3-like"/>
    <property type="match status" value="1"/>
</dbReference>
<dbReference type="GO" id="GO:0004553">
    <property type="term" value="F:hydrolase activity, hydrolyzing O-glycosyl compounds"/>
    <property type="evidence" value="ECO:0007669"/>
    <property type="project" value="InterPro"/>
</dbReference>
<dbReference type="Gene3D" id="3.40.50.1700">
    <property type="entry name" value="Glycoside hydrolase family 3 C-terminal domain"/>
    <property type="match status" value="1"/>
</dbReference>
<sequence>MSIPQSGVNVGTATVASEQPNAEPSAVVHDGQAAIGADQELRQRIRAVPLESRVRLLTGATPWALHALPELSIGTMIVSDGPIGVRGVDEELTSSAQLPSPSALAATWSPRLAAELGALVAREAQRKNIDVVLAPVVNLQRTPVGGRHFECLSEDPLLTTAIASPYVAAMQRGGVGACIKHFVGNESETDRTSYIARIDERTLREVYLAPFETLVREGAWSVMAAYNRVDDGAETNLATEHTHLLTDVLKGEWGFDGVVVSDWLATRSTVESANAGLDLVMPGPGGPWEQNLLDAVRDGRVSEDVIDEKVERMLRLAERVGAIGRGASIPPGVDVPRGDVDPDTPVSDETRALLRDAVARSMVVLRNDGVLPLDPTASQRIALIGPNAVDPFVQGGGSAFVHAPYESRPVDALRAAFPNAEVSLSRGGSARAHAPGIDPSLVETPDGEPGYELTLLDSAGSPLNDPVVVPGDEAWNRHVDDRARSALVRARVRLTAGTHRIDLGTCGAHSIRFNGQRVSQSEHLAGSEVILNSSANNPDGPARMFSNDEPFTVSIEARLQVVDADGYGTFVRFALRHEPDALTLDQEIADAVAAAENSDVAVVIVGTNEETESEGWDRENIDLPGRQDDLVRAVAATGTPTVVVVNAGAPVVLPWIDEVSAVLWWWLPGQEGGNGLADALAGRTEPAGRLPWTLPARLEDCPVPHAVPHDGSVDYVEGVHVGYRGWLAGDAAPAREFGFGLGYGAWRYLDVREVAAADGNVHLEVDIENVGQRESTETVQVYIEDATGDRSRPVRWLGGFAQTQLAAGESATVEVVLPRRAFEIWDVENRTWLRPAVPYRIRAGRSSADLPLGLMLASSHDPTQR</sequence>
<evidence type="ECO:0000256" key="2">
    <source>
        <dbReference type="ARBA" id="ARBA00022801"/>
    </source>
</evidence>